<dbReference type="Proteomes" id="UP000008955">
    <property type="component" value="Chromosome"/>
</dbReference>
<dbReference type="AlphaFoldDB" id="D4LT88"/>
<protein>
    <submittedName>
        <fullName evidence="1">Uncharacterized protein</fullName>
    </submittedName>
</protein>
<dbReference type="PATRIC" id="fig|657314.3.peg.2588"/>
<accession>D4LT88</accession>
<reference evidence="1 2" key="2">
    <citation type="submission" date="2010-03" db="EMBL/GenBank/DDBJ databases">
        <authorList>
            <person name="Pajon A."/>
        </authorList>
    </citation>
    <scope>NUCLEOTIDE SEQUENCE [LARGE SCALE GENOMIC DNA]</scope>
    <source>
        <strain evidence="1 2">A2-162</strain>
    </source>
</reference>
<keyword evidence="2" id="KW-1185">Reference proteome</keyword>
<evidence type="ECO:0000313" key="1">
    <source>
        <dbReference type="EMBL" id="CBL23996.1"/>
    </source>
</evidence>
<dbReference type="EMBL" id="FP929054">
    <property type="protein sequence ID" value="CBL23996.1"/>
    <property type="molecule type" value="Genomic_DNA"/>
</dbReference>
<proteinExistence type="predicted"/>
<dbReference type="KEGG" id="rob:CK5_27130"/>
<organism evidence="1 2">
    <name type="scientific">Blautia obeum A2-162</name>
    <dbReference type="NCBI Taxonomy" id="657314"/>
    <lineage>
        <taxon>Bacteria</taxon>
        <taxon>Bacillati</taxon>
        <taxon>Bacillota</taxon>
        <taxon>Clostridia</taxon>
        <taxon>Lachnospirales</taxon>
        <taxon>Lachnospiraceae</taxon>
        <taxon>Blautia</taxon>
    </lineage>
</organism>
<reference evidence="1 2" key="1">
    <citation type="submission" date="2010-03" db="EMBL/GenBank/DDBJ databases">
        <title>The genome sequence of Ruminococcus obeum A2-162.</title>
        <authorList>
            <consortium name="metaHIT consortium -- http://www.metahit.eu/"/>
            <person name="Pajon A."/>
            <person name="Turner K."/>
            <person name="Parkhill J."/>
            <person name="Duncan S."/>
            <person name="Flint H."/>
        </authorList>
    </citation>
    <scope>NUCLEOTIDE SEQUENCE [LARGE SCALE GENOMIC DNA]</scope>
    <source>
        <strain evidence="1 2">A2-162</strain>
    </source>
</reference>
<evidence type="ECO:0000313" key="2">
    <source>
        <dbReference type="Proteomes" id="UP000008955"/>
    </source>
</evidence>
<name>D4LT88_9FIRM</name>
<dbReference type="HOGENOM" id="CLU_2286012_0_0_9"/>
<sequence>MVHGKVQLYIPTEQAGDGYDYISWDGVAKTGGMVYYSVSENYGNGGNYISSIKPGESVQLNMAWIVNESNLKNLYLNVTGDGASYEFSEYILKKGLVDIRQ</sequence>
<gene>
    <name evidence="1" type="ORF">CK5_27130</name>
</gene>